<sequence length="336" mass="38759">MNTHKRLPHDTYNLVIRFLRHETSAAEIQTLEQWLAEDPSHRKLFHEINAEFQAHSENDRDYKHIEDIWMSLSEKIETADESKTRVIVPEYTRFSWYTIAASISIVLVAGFSLWRYIQPDLVKSQTIIVEQAADQKKLVTLIDGTKVWLNANSSIQYDEHFGKDTRTVLLKGEAFFDVTKTGIDFIVQTNNLNIRVKGTKFNVTAFNNDASECATLEEGRVVLQVKGKNEAFDMKPGDQVTFEHQSNAVSRRVVRPSSYSLWKEDPLRFQNATLEDILKKIQTRYRVTIKIHASSVMHEKLSMTLHEETLEEAMELIGIATSLKYSINDSEVVMYK</sequence>
<feature type="transmembrane region" description="Helical" evidence="1">
    <location>
        <begin position="94"/>
        <end position="117"/>
    </location>
</feature>
<evidence type="ECO:0000313" key="4">
    <source>
        <dbReference type="EMBL" id="MFD1003426.1"/>
    </source>
</evidence>
<dbReference type="Pfam" id="PF16344">
    <property type="entry name" value="FecR_C"/>
    <property type="match status" value="1"/>
</dbReference>
<feature type="domain" description="Protein FecR C-terminal" evidence="3">
    <location>
        <begin position="267"/>
        <end position="333"/>
    </location>
</feature>
<evidence type="ECO:0000256" key="1">
    <source>
        <dbReference type="SAM" id="Phobius"/>
    </source>
</evidence>
<protein>
    <submittedName>
        <fullName evidence="4">FecR family protein</fullName>
    </submittedName>
</protein>
<keyword evidence="5" id="KW-1185">Reference proteome</keyword>
<keyword evidence="1" id="KW-0812">Transmembrane</keyword>
<dbReference type="RefSeq" id="WP_377586119.1">
    <property type="nucleotide sequence ID" value="NZ_JBHTKA010000016.1"/>
</dbReference>
<evidence type="ECO:0000313" key="5">
    <source>
        <dbReference type="Proteomes" id="UP001597112"/>
    </source>
</evidence>
<dbReference type="PANTHER" id="PTHR30273">
    <property type="entry name" value="PERIPLASMIC SIGNAL SENSOR AND SIGMA FACTOR ACTIVATOR FECR-RELATED"/>
    <property type="match status" value="1"/>
</dbReference>
<evidence type="ECO:0000259" key="3">
    <source>
        <dbReference type="Pfam" id="PF16344"/>
    </source>
</evidence>
<feature type="domain" description="FecR protein" evidence="2">
    <location>
        <begin position="132"/>
        <end position="221"/>
    </location>
</feature>
<keyword evidence="1" id="KW-0472">Membrane</keyword>
<dbReference type="PIRSF" id="PIRSF018266">
    <property type="entry name" value="FecR"/>
    <property type="match status" value="1"/>
</dbReference>
<reference evidence="5" key="1">
    <citation type="journal article" date="2019" name="Int. J. Syst. Evol. Microbiol.">
        <title>The Global Catalogue of Microorganisms (GCM) 10K type strain sequencing project: providing services to taxonomists for standard genome sequencing and annotation.</title>
        <authorList>
            <consortium name="The Broad Institute Genomics Platform"/>
            <consortium name="The Broad Institute Genome Sequencing Center for Infectious Disease"/>
            <person name="Wu L."/>
            <person name="Ma J."/>
        </authorList>
    </citation>
    <scope>NUCLEOTIDE SEQUENCE [LARGE SCALE GENOMIC DNA]</scope>
    <source>
        <strain evidence="5">CCUG 58938</strain>
    </source>
</reference>
<dbReference type="Gene3D" id="2.60.120.1440">
    <property type="match status" value="1"/>
</dbReference>
<dbReference type="EMBL" id="JBHTKA010000016">
    <property type="protein sequence ID" value="MFD1003426.1"/>
    <property type="molecule type" value="Genomic_DNA"/>
</dbReference>
<accession>A0ABW3KE28</accession>
<name>A0ABW3KE28_9BACT</name>
<organism evidence="4 5">
    <name type="scientific">Ohtaekwangia kribbensis</name>
    <dbReference type="NCBI Taxonomy" id="688913"/>
    <lineage>
        <taxon>Bacteria</taxon>
        <taxon>Pseudomonadati</taxon>
        <taxon>Bacteroidota</taxon>
        <taxon>Cytophagia</taxon>
        <taxon>Cytophagales</taxon>
        <taxon>Fulvivirgaceae</taxon>
        <taxon>Ohtaekwangia</taxon>
    </lineage>
</organism>
<proteinExistence type="predicted"/>
<comment type="caution">
    <text evidence="4">The sequence shown here is derived from an EMBL/GenBank/DDBJ whole genome shotgun (WGS) entry which is preliminary data.</text>
</comment>
<keyword evidence="1" id="KW-1133">Transmembrane helix</keyword>
<dbReference type="Proteomes" id="UP001597112">
    <property type="component" value="Unassembled WGS sequence"/>
</dbReference>
<gene>
    <name evidence="4" type="ORF">ACFQ21_29145</name>
</gene>
<dbReference type="InterPro" id="IPR006860">
    <property type="entry name" value="FecR"/>
</dbReference>
<evidence type="ECO:0000259" key="2">
    <source>
        <dbReference type="Pfam" id="PF04773"/>
    </source>
</evidence>
<dbReference type="InterPro" id="IPR032508">
    <property type="entry name" value="FecR_C"/>
</dbReference>
<dbReference type="InterPro" id="IPR012373">
    <property type="entry name" value="Ferrdict_sens_TM"/>
</dbReference>
<dbReference type="Gene3D" id="3.55.50.30">
    <property type="match status" value="1"/>
</dbReference>
<dbReference type="Pfam" id="PF04773">
    <property type="entry name" value="FecR"/>
    <property type="match status" value="1"/>
</dbReference>
<dbReference type="PANTHER" id="PTHR30273:SF2">
    <property type="entry name" value="PROTEIN FECR"/>
    <property type="match status" value="1"/>
</dbReference>